<dbReference type="GO" id="GO:0005524">
    <property type="term" value="F:ATP binding"/>
    <property type="evidence" value="ECO:0007669"/>
    <property type="project" value="UniProtKB-UniRule"/>
</dbReference>
<dbReference type="GO" id="GO:0043295">
    <property type="term" value="F:glutathione binding"/>
    <property type="evidence" value="ECO:0007669"/>
    <property type="project" value="UniProtKB-UniRule"/>
</dbReference>
<dbReference type="GO" id="GO:0005829">
    <property type="term" value="C:cytosol"/>
    <property type="evidence" value="ECO:0007669"/>
    <property type="project" value="TreeGrafter"/>
</dbReference>
<keyword evidence="15" id="KW-1185">Reference proteome</keyword>
<feature type="binding site" evidence="12">
    <location>
        <begin position="237"/>
        <end position="239"/>
    </location>
    <ligand>
        <name>substrate</name>
    </ligand>
</feature>
<dbReference type="Pfam" id="PF03199">
    <property type="entry name" value="GSH_synthase"/>
    <property type="match status" value="1"/>
</dbReference>
<dbReference type="InterPro" id="IPR014049">
    <property type="entry name" value="Glutathione_synthase_N_euk"/>
</dbReference>
<evidence type="ECO:0000256" key="9">
    <source>
        <dbReference type="PIRNR" id="PIRNR001558"/>
    </source>
</evidence>
<keyword evidence="8 9" id="KW-0460">Magnesium</keyword>
<dbReference type="InterPro" id="IPR014709">
    <property type="entry name" value="Glutathione_synthase_C_euk"/>
</dbReference>
<comment type="similarity">
    <text evidence="2 9">Belongs to the eukaryotic GSH synthase family.</text>
</comment>
<dbReference type="AlphaFoldDB" id="A0A167VRH3"/>
<dbReference type="GO" id="GO:0000287">
    <property type="term" value="F:magnesium ion binding"/>
    <property type="evidence" value="ECO:0007669"/>
    <property type="project" value="UniProtKB-UniRule"/>
</dbReference>
<evidence type="ECO:0000256" key="3">
    <source>
        <dbReference type="ARBA" id="ARBA00022598"/>
    </source>
</evidence>
<evidence type="ECO:0000313" key="14">
    <source>
        <dbReference type="EMBL" id="KZZ87899.1"/>
    </source>
</evidence>
<dbReference type="Proteomes" id="UP000242877">
    <property type="component" value="Unassembled WGS sequence"/>
</dbReference>
<dbReference type="InterPro" id="IPR005615">
    <property type="entry name" value="Glutathione_synthase"/>
</dbReference>
<dbReference type="VEuPathDB" id="FungiDB:AAP_05383"/>
<dbReference type="InterPro" id="IPR004887">
    <property type="entry name" value="GSH_synth_subst-bd"/>
</dbReference>
<dbReference type="SUPFAM" id="SSF52440">
    <property type="entry name" value="PreATP-grasp domain"/>
    <property type="match status" value="1"/>
</dbReference>
<feature type="binding site" evidence="10">
    <location>
        <position position="465"/>
    </location>
    <ligand>
        <name>ATP</name>
        <dbReference type="ChEBI" id="CHEBI:30616"/>
    </ligand>
</feature>
<evidence type="ECO:0000256" key="5">
    <source>
        <dbReference type="ARBA" id="ARBA00022723"/>
    </source>
</evidence>
<evidence type="ECO:0000259" key="13">
    <source>
        <dbReference type="Pfam" id="PF03199"/>
    </source>
</evidence>
<feature type="binding site" evidence="10">
    <location>
        <begin position="404"/>
        <end position="413"/>
    </location>
    <ligand>
        <name>ATP</name>
        <dbReference type="ChEBI" id="CHEBI:30616"/>
    </ligand>
</feature>
<dbReference type="EC" id="6.3.2.3" evidence="9"/>
<reference evidence="14 15" key="1">
    <citation type="journal article" date="2016" name="Genome Biol. Evol.">
        <title>Divergent and convergent evolution of fungal pathogenicity.</title>
        <authorList>
            <person name="Shang Y."/>
            <person name="Xiao G."/>
            <person name="Zheng P."/>
            <person name="Cen K."/>
            <person name="Zhan S."/>
            <person name="Wang C."/>
        </authorList>
    </citation>
    <scope>NUCLEOTIDE SEQUENCE [LARGE SCALE GENOMIC DNA]</scope>
    <source>
        <strain evidence="14 15">ARSEF 7405</strain>
    </source>
</reference>
<organism evidence="14 15">
    <name type="scientific">Ascosphaera apis ARSEF 7405</name>
    <dbReference type="NCBI Taxonomy" id="392613"/>
    <lineage>
        <taxon>Eukaryota</taxon>
        <taxon>Fungi</taxon>
        <taxon>Dikarya</taxon>
        <taxon>Ascomycota</taxon>
        <taxon>Pezizomycotina</taxon>
        <taxon>Eurotiomycetes</taxon>
        <taxon>Eurotiomycetidae</taxon>
        <taxon>Onygenales</taxon>
        <taxon>Ascosphaeraceae</taxon>
        <taxon>Ascosphaera</taxon>
    </lineage>
</organism>
<keyword evidence="7 9" id="KW-0067">ATP-binding</keyword>
<feature type="binding site" evidence="11">
    <location>
        <position position="408"/>
    </location>
    <ligand>
        <name>Mg(2+)</name>
        <dbReference type="ChEBI" id="CHEBI:18420"/>
    </ligand>
</feature>
<evidence type="ECO:0000256" key="1">
    <source>
        <dbReference type="ARBA" id="ARBA00004965"/>
    </source>
</evidence>
<comment type="cofactor">
    <cofactor evidence="9 11">
        <name>Mg(2+)</name>
        <dbReference type="ChEBI" id="CHEBI:18420"/>
    </cofactor>
    <text evidence="9 11">Binds 1 Mg(2+) ion per subunit.</text>
</comment>
<protein>
    <recommendedName>
        <fullName evidence="9">Glutathione synthetase</fullName>
        <shortName evidence="9">GSH-S</shortName>
        <ecNumber evidence="9">6.3.2.3</ecNumber>
    </recommendedName>
</protein>
<dbReference type="InterPro" id="IPR014042">
    <property type="entry name" value="Glutathione_synthase_a-hlx"/>
</dbReference>
<feature type="binding site" evidence="10">
    <location>
        <position position="499"/>
    </location>
    <ligand>
        <name>ATP</name>
        <dbReference type="ChEBI" id="CHEBI:30616"/>
    </ligand>
</feature>
<feature type="binding site" evidence="10">
    <location>
        <position position="155"/>
    </location>
    <ligand>
        <name>ATP</name>
        <dbReference type="ChEBI" id="CHEBI:30616"/>
    </ligand>
</feature>
<accession>A0A167VRH3</accession>
<evidence type="ECO:0000256" key="7">
    <source>
        <dbReference type="ARBA" id="ARBA00022840"/>
    </source>
</evidence>
<evidence type="ECO:0000313" key="15">
    <source>
        <dbReference type="Proteomes" id="UP000242877"/>
    </source>
</evidence>
<gene>
    <name evidence="14" type="ORF">AAP_05383</name>
</gene>
<comment type="catalytic activity">
    <reaction evidence="9">
        <text>gamma-L-glutamyl-L-cysteine + glycine + ATP = glutathione + ADP + phosphate + H(+)</text>
        <dbReference type="Rhea" id="RHEA:13557"/>
        <dbReference type="ChEBI" id="CHEBI:15378"/>
        <dbReference type="ChEBI" id="CHEBI:30616"/>
        <dbReference type="ChEBI" id="CHEBI:43474"/>
        <dbReference type="ChEBI" id="CHEBI:57305"/>
        <dbReference type="ChEBI" id="CHEBI:57925"/>
        <dbReference type="ChEBI" id="CHEBI:58173"/>
        <dbReference type="ChEBI" id="CHEBI:456216"/>
        <dbReference type="EC" id="6.3.2.3"/>
    </reaction>
</comment>
<feature type="binding site" evidence="12">
    <location>
        <begin position="302"/>
        <end position="305"/>
    </location>
    <ligand>
        <name>substrate</name>
    </ligand>
</feature>
<dbReference type="UniPathway" id="UPA00142">
    <property type="reaction ID" value="UER00210"/>
</dbReference>
<feature type="binding site" evidence="12">
    <location>
        <begin position="159"/>
        <end position="162"/>
    </location>
    <ligand>
        <name>substrate</name>
    </ligand>
</feature>
<dbReference type="Gene3D" id="3.30.470.20">
    <property type="entry name" value="ATP-grasp fold, B domain"/>
    <property type="match status" value="1"/>
</dbReference>
<feature type="binding site" evidence="11">
    <location>
        <position position="155"/>
    </location>
    <ligand>
        <name>Mg(2+)</name>
        <dbReference type="ChEBI" id="CHEBI:18420"/>
    </ligand>
</feature>
<dbReference type="GO" id="GO:0004363">
    <property type="term" value="F:glutathione synthase activity"/>
    <property type="evidence" value="ECO:0007669"/>
    <property type="project" value="UniProtKB-UniRule"/>
</dbReference>
<dbReference type="Gene3D" id="1.10.1080.10">
    <property type="entry name" value="Glutathione Synthetase, Chain A, domain 3"/>
    <property type="match status" value="1"/>
</dbReference>
<evidence type="ECO:0000256" key="11">
    <source>
        <dbReference type="PIRSR" id="PIRSR001558-2"/>
    </source>
</evidence>
<feature type="binding site" evidence="10">
    <location>
        <position position="415"/>
    </location>
    <ligand>
        <name>ATP</name>
        <dbReference type="ChEBI" id="CHEBI:30616"/>
    </ligand>
</feature>
<comment type="pathway">
    <text evidence="1 9">Sulfur metabolism; glutathione biosynthesis; glutathione from L-cysteine and L-glutamate: step 2/2.</text>
</comment>
<dbReference type="PANTHER" id="PTHR11130">
    <property type="entry name" value="GLUTATHIONE SYNTHETASE"/>
    <property type="match status" value="1"/>
</dbReference>
<evidence type="ECO:0000256" key="8">
    <source>
        <dbReference type="ARBA" id="ARBA00022842"/>
    </source>
</evidence>
<dbReference type="EMBL" id="AZGZ01000030">
    <property type="protein sequence ID" value="KZZ87899.1"/>
    <property type="molecule type" value="Genomic_DNA"/>
</dbReference>
<evidence type="ECO:0000256" key="6">
    <source>
        <dbReference type="ARBA" id="ARBA00022741"/>
    </source>
</evidence>
<feature type="binding site" evidence="10">
    <location>
        <position position="243"/>
    </location>
    <ligand>
        <name>substrate</name>
    </ligand>
</feature>
<dbReference type="InterPro" id="IPR037013">
    <property type="entry name" value="GSH-S_sub-bd_sf"/>
</dbReference>
<feature type="binding site" evidence="12">
    <location>
        <begin position="502"/>
        <end position="503"/>
    </location>
    <ligand>
        <name>substrate</name>
    </ligand>
</feature>
<dbReference type="Gene3D" id="3.40.50.1760">
    <property type="entry name" value="Glutathione synthase, substrate-binding domain superfamily, eukaryotic"/>
    <property type="match status" value="1"/>
</dbReference>
<comment type="caution">
    <text evidence="14">The sequence shown here is derived from an EMBL/GenBank/DDBJ whole genome shotgun (WGS) entry which is preliminary data.</text>
</comment>
<name>A0A167VRH3_9EURO</name>
<proteinExistence type="inferred from homology"/>
<dbReference type="PIRSF" id="PIRSF001558">
    <property type="entry name" value="GSHase"/>
    <property type="match status" value="1"/>
</dbReference>
<keyword evidence="3 9" id="KW-0436">Ligase</keyword>
<dbReference type="Gene3D" id="3.30.1490.80">
    <property type="match status" value="1"/>
</dbReference>
<evidence type="ECO:0000256" key="2">
    <source>
        <dbReference type="ARBA" id="ARBA00010385"/>
    </source>
</evidence>
<dbReference type="OrthoDB" id="2020073at2759"/>
<evidence type="ECO:0000256" key="4">
    <source>
        <dbReference type="ARBA" id="ARBA00022684"/>
    </source>
</evidence>
<dbReference type="SUPFAM" id="SSF56059">
    <property type="entry name" value="Glutathione synthetase ATP-binding domain-like"/>
    <property type="match status" value="1"/>
</dbReference>
<feature type="domain" description="Glutathione synthase substrate-binding" evidence="13">
    <location>
        <begin position="227"/>
        <end position="338"/>
    </location>
</feature>
<sequence length="515" mass="56355">MDAATYAKYPPTLTPQQEQHLTATVKAWAIQHGLAVKPAASFVPKETDPNGSLATNAPITLFPSLFPRACYDTARAVQKAYNELYAGITNDEKWLGRIIEELAPVDDFIANLWKIHQTIKNGEGYVQDLSVGLFRSDYIAHRPSDSDEPALKQVEFNTIASSFGGLSSLVTAMHTSLIAHPSGAYPPNEILSKKRPPENFAIKTLARGLAAAHSAYGMPKSNEQLPTCILFIVQDGERNIYDQLALASQLKEVHHIPVFNVTTTEIMNVTSIPISTATSRPLIYTPPWSPDTPFEVTTVYLRGFYGPGDYPSQSAWDARLHLERSSAIKCPSVLGQLAGCKKVQQYLADPAGDDHLTKFLFGKVPQDTIDLVRSTFAPQYDLSVSGRGRELALDASTAENHVLKPQREGGGNNIYRSAIPAFLKSIPEKDWQSYILMELIQPPEGARNVLLRSDGEAADTPVIGELGVYGTILWKKDGTVLHNEEGGYLYRTKSRDSDEGGVAAGFSALDSILLL</sequence>
<evidence type="ECO:0000256" key="12">
    <source>
        <dbReference type="PIRSR" id="PIRSR001558-3"/>
    </source>
</evidence>
<keyword evidence="6 9" id="KW-0547">Nucleotide-binding</keyword>
<dbReference type="Pfam" id="PF03917">
    <property type="entry name" value="GSH_synth_ATP"/>
    <property type="match status" value="1"/>
</dbReference>
<dbReference type="InterPro" id="IPR016185">
    <property type="entry name" value="PreATP-grasp_dom_sf"/>
</dbReference>
<feature type="binding site" evidence="11">
    <location>
        <position position="157"/>
    </location>
    <ligand>
        <name>Mg(2+)</name>
        <dbReference type="ChEBI" id="CHEBI:18420"/>
    </ligand>
</feature>
<evidence type="ECO:0000256" key="10">
    <source>
        <dbReference type="PIRSR" id="PIRSR001558-1"/>
    </source>
</evidence>
<keyword evidence="5 9" id="KW-0479">Metal-binding</keyword>
<dbReference type="FunFam" id="3.30.1490.50:FF:000002">
    <property type="entry name" value="Glutathione synthetase"/>
    <property type="match status" value="1"/>
</dbReference>
<dbReference type="Gene3D" id="3.30.1490.50">
    <property type="match status" value="1"/>
</dbReference>
<feature type="binding site" evidence="10">
    <location>
        <position position="491"/>
    </location>
    <ligand>
        <name>substrate</name>
    </ligand>
</feature>
<keyword evidence="4 9" id="KW-0317">Glutathione biosynthesis</keyword>
<feature type="binding site" evidence="10">
    <location>
        <position position="135"/>
    </location>
    <ligand>
        <name>substrate</name>
    </ligand>
</feature>
<feature type="binding site" evidence="10">
    <location>
        <position position="493"/>
    </location>
    <ligand>
        <name>ATP</name>
        <dbReference type="ChEBI" id="CHEBI:30616"/>
    </ligand>
</feature>
<feature type="binding site" evidence="10">
    <location>
        <begin position="437"/>
        <end position="440"/>
    </location>
    <ligand>
        <name>ATP</name>
        <dbReference type="ChEBI" id="CHEBI:30616"/>
    </ligand>
</feature>
<dbReference type="PANTHER" id="PTHR11130:SF0">
    <property type="entry name" value="GLUTATHIONE SYNTHETASE"/>
    <property type="match status" value="1"/>
</dbReference>
<feature type="binding site" evidence="10">
    <location>
        <position position="341"/>
    </location>
    <ligand>
        <name>ATP</name>
        <dbReference type="ChEBI" id="CHEBI:30616"/>
    </ligand>
</feature>
<dbReference type="NCBIfam" id="TIGR01986">
    <property type="entry name" value="glut_syn_euk"/>
    <property type="match status" value="1"/>
</dbReference>